<dbReference type="Pfam" id="PF02995">
    <property type="entry name" value="DUF229"/>
    <property type="match status" value="1"/>
</dbReference>
<dbReference type="Proteomes" id="UP000783686">
    <property type="component" value="Unassembled WGS sequence"/>
</dbReference>
<dbReference type="InterPro" id="IPR017850">
    <property type="entry name" value="Alkaline_phosphatase_core_sf"/>
</dbReference>
<gene>
    <name evidence="2" type="ORF">BOKJ2_LOCUS12884</name>
</gene>
<sequence>MQLKFSAFKTQSFVIFCILSFVFCFYQVQTNYYNIADVTTKGAGAALQLLQKHNGSCNLPIFDLYHPSIAKFIDRSYKSWDRCVPSFTVRSWLTNQTLFITPQHSFFTRETCRYRCVLHVNDTSYKTSEWTEYQFESENKALCDVVEVQCSKALLQTYQYIHLQIVETPAPKPSRNKSNVYIIILDSTSTSSVKRSLPKTKRYLEVHHQAVTFDYLNKVGLNSKPNAYGFLLNEAPEDVTGPDGATIVKRQNDDYCNVSLNNFSFVGYHFQHEGYKTFMFDEGGLGVLSAPNCVGFNKSVADHYLRQFGRRIEDDNFNDLESFYYNMYTAQCRDPFNVLFDTIHQFGKSYEDINKFGLLWVTYQAHDSFNGLYRADDKMLELFENMTDMLDDSFFIFMGDHGPRLGPSRNTYVGDLEELNPFLMITVPKHLRQNKNLQELLKHNSQEMVSHYDVYATLSHIARHSDKWTNSTKFSEEAFKPTDIKLKGSSLLHKLPYPRNCKTLLIPSRFCLCQKSERTIQDSTLSENVGTKAVDLMNMAIQNGTLGGKCAVLTVDKENSKNIIETSHGYDTYYTLKLRVKPSNGLYNIEFRITNSTAKLTSTTFSRVDAYYEQSKCIDRSFLQNYCYCKR</sequence>
<dbReference type="Gene3D" id="3.40.720.10">
    <property type="entry name" value="Alkaline Phosphatase, subunit A"/>
    <property type="match status" value="1"/>
</dbReference>
<dbReference type="InterPro" id="IPR004245">
    <property type="entry name" value="DUF229"/>
</dbReference>
<protein>
    <recommendedName>
        <fullName evidence="4">Sulfatase domain-containing protein</fullName>
    </recommendedName>
</protein>
<dbReference type="GO" id="GO:0005615">
    <property type="term" value="C:extracellular space"/>
    <property type="evidence" value="ECO:0007669"/>
    <property type="project" value="TreeGrafter"/>
</dbReference>
<name>A0A811LKQ9_9BILA</name>
<organism evidence="2 3">
    <name type="scientific">Bursaphelenchus okinawaensis</name>
    <dbReference type="NCBI Taxonomy" id="465554"/>
    <lineage>
        <taxon>Eukaryota</taxon>
        <taxon>Metazoa</taxon>
        <taxon>Ecdysozoa</taxon>
        <taxon>Nematoda</taxon>
        <taxon>Chromadorea</taxon>
        <taxon>Rhabditida</taxon>
        <taxon>Tylenchina</taxon>
        <taxon>Tylenchomorpha</taxon>
        <taxon>Aphelenchoidea</taxon>
        <taxon>Aphelenchoididae</taxon>
        <taxon>Bursaphelenchus</taxon>
    </lineage>
</organism>
<evidence type="ECO:0008006" key="4">
    <source>
        <dbReference type="Google" id="ProtNLM"/>
    </source>
</evidence>
<evidence type="ECO:0000313" key="2">
    <source>
        <dbReference type="EMBL" id="CAD5228825.1"/>
    </source>
</evidence>
<dbReference type="AlphaFoldDB" id="A0A811LKQ9"/>
<dbReference type="PANTHER" id="PTHR10974:SF75">
    <property type="entry name" value="SULFATASE DOMAIN-CONTAINING PROTEIN"/>
    <property type="match status" value="1"/>
</dbReference>
<evidence type="ECO:0000256" key="1">
    <source>
        <dbReference type="SAM" id="Phobius"/>
    </source>
</evidence>
<dbReference type="EMBL" id="CAJFDH010000006">
    <property type="protein sequence ID" value="CAD5228825.1"/>
    <property type="molecule type" value="Genomic_DNA"/>
</dbReference>
<dbReference type="EMBL" id="CAJFCW020000006">
    <property type="protein sequence ID" value="CAG9125086.1"/>
    <property type="molecule type" value="Genomic_DNA"/>
</dbReference>
<keyword evidence="1" id="KW-0472">Membrane</keyword>
<proteinExistence type="predicted"/>
<keyword evidence="1" id="KW-1133">Transmembrane helix</keyword>
<dbReference type="CDD" id="cd16021">
    <property type="entry name" value="ALP_like"/>
    <property type="match status" value="1"/>
</dbReference>
<dbReference type="PANTHER" id="PTHR10974">
    <property type="entry name" value="FI08016P-RELATED"/>
    <property type="match status" value="1"/>
</dbReference>
<reference evidence="2" key="1">
    <citation type="submission" date="2020-09" db="EMBL/GenBank/DDBJ databases">
        <authorList>
            <person name="Kikuchi T."/>
        </authorList>
    </citation>
    <scope>NUCLEOTIDE SEQUENCE</scope>
    <source>
        <strain evidence="2">SH1</strain>
    </source>
</reference>
<evidence type="ECO:0000313" key="3">
    <source>
        <dbReference type="Proteomes" id="UP000614601"/>
    </source>
</evidence>
<dbReference type="SUPFAM" id="SSF53649">
    <property type="entry name" value="Alkaline phosphatase-like"/>
    <property type="match status" value="1"/>
</dbReference>
<keyword evidence="1" id="KW-0812">Transmembrane</keyword>
<accession>A0A811LKQ9</accession>
<feature type="transmembrane region" description="Helical" evidence="1">
    <location>
        <begin position="12"/>
        <end position="28"/>
    </location>
</feature>
<dbReference type="Proteomes" id="UP000614601">
    <property type="component" value="Unassembled WGS sequence"/>
</dbReference>
<keyword evidence="3" id="KW-1185">Reference proteome</keyword>
<comment type="caution">
    <text evidence="2">The sequence shown here is derived from an EMBL/GenBank/DDBJ whole genome shotgun (WGS) entry which is preliminary data.</text>
</comment>
<dbReference type="OrthoDB" id="5862419at2759"/>